<dbReference type="Pfam" id="PF24806">
    <property type="entry name" value="DUF7706"/>
    <property type="match status" value="1"/>
</dbReference>
<evidence type="ECO:0000313" key="2">
    <source>
        <dbReference type="Proteomes" id="UP000199002"/>
    </source>
</evidence>
<dbReference type="STRING" id="592050.SAMN05421875_10670"/>
<reference evidence="2" key="1">
    <citation type="submission" date="2016-10" db="EMBL/GenBank/DDBJ databases">
        <authorList>
            <person name="Varghese N."/>
            <person name="Submissions S."/>
        </authorList>
    </citation>
    <scope>NUCLEOTIDE SEQUENCE [LARGE SCALE GENOMIC DNA]</scope>
    <source>
        <strain evidence="2">DSM 25157</strain>
    </source>
</reference>
<dbReference type="GeneID" id="34233141"/>
<protein>
    <submittedName>
        <fullName evidence="1">Uncharacterized protein</fullName>
    </submittedName>
</protein>
<dbReference type="InterPro" id="IPR056123">
    <property type="entry name" value="DUF7706"/>
</dbReference>
<dbReference type="AlphaFoldDB" id="A0A1H3YVB5"/>
<keyword evidence="2" id="KW-1185">Reference proteome</keyword>
<dbReference type="Proteomes" id="UP000199002">
    <property type="component" value="Unassembled WGS sequence"/>
</dbReference>
<name>A0A1H3YVB5_9BURK</name>
<proteinExistence type="predicted"/>
<dbReference type="EMBL" id="FNQJ01000006">
    <property type="protein sequence ID" value="SEA15436.1"/>
    <property type="molecule type" value="Genomic_DNA"/>
</dbReference>
<organism evidence="1 2">
    <name type="scientific">Acidovorax soli</name>
    <dbReference type="NCBI Taxonomy" id="592050"/>
    <lineage>
        <taxon>Bacteria</taxon>
        <taxon>Pseudomonadati</taxon>
        <taxon>Pseudomonadota</taxon>
        <taxon>Betaproteobacteria</taxon>
        <taxon>Burkholderiales</taxon>
        <taxon>Comamonadaceae</taxon>
        <taxon>Acidovorax</taxon>
    </lineage>
</organism>
<accession>A0A1H3YVB5</accession>
<sequence>MKQPVVITAELTPENAQALARFVKNIGHEGIRACSRDDAETFLVRDALDSLREALDLAGYDPE</sequence>
<gene>
    <name evidence="1" type="ORF">SAMN05421875_10670</name>
</gene>
<dbReference type="RefSeq" id="WP_026436664.1">
    <property type="nucleotide sequence ID" value="NZ_CAXIQL010000010.1"/>
</dbReference>
<evidence type="ECO:0000313" key="1">
    <source>
        <dbReference type="EMBL" id="SEA15436.1"/>
    </source>
</evidence>